<evidence type="ECO:0000256" key="1">
    <source>
        <dbReference type="ARBA" id="ARBA00038215"/>
    </source>
</evidence>
<dbReference type="OrthoDB" id="5946976at2759"/>
<dbReference type="RefSeq" id="XP_033577771.1">
    <property type="nucleotide sequence ID" value="XM_033727318.1"/>
</dbReference>
<dbReference type="PANTHER" id="PTHR46825:SF9">
    <property type="entry name" value="BETA-LACTAMASE-RELATED DOMAIN-CONTAINING PROTEIN"/>
    <property type="match status" value="1"/>
</dbReference>
<dbReference type="Gene3D" id="3.40.710.10">
    <property type="entry name" value="DD-peptidase/beta-lactamase superfamily"/>
    <property type="match status" value="1"/>
</dbReference>
<dbReference type="InterPro" id="IPR001466">
    <property type="entry name" value="Beta-lactam-related"/>
</dbReference>
<feature type="domain" description="Beta-lactamase-related" evidence="2">
    <location>
        <begin position="70"/>
        <end position="402"/>
    </location>
</feature>
<gene>
    <name evidence="3 5" type="ORF">BDZ99DRAFT_561256</name>
</gene>
<dbReference type="PANTHER" id="PTHR46825">
    <property type="entry name" value="D-ALANYL-D-ALANINE-CARBOXYPEPTIDASE/ENDOPEPTIDASE AMPH"/>
    <property type="match status" value="1"/>
</dbReference>
<proteinExistence type="inferred from homology"/>
<reference evidence="5" key="2">
    <citation type="submission" date="2020-04" db="EMBL/GenBank/DDBJ databases">
        <authorList>
            <consortium name="NCBI Genome Project"/>
        </authorList>
    </citation>
    <scope>NUCLEOTIDE SEQUENCE</scope>
    <source>
        <strain evidence="5">CBS 304.34</strain>
    </source>
</reference>
<evidence type="ECO:0000259" key="2">
    <source>
        <dbReference type="Pfam" id="PF00144"/>
    </source>
</evidence>
<dbReference type="EMBL" id="MU003699">
    <property type="protein sequence ID" value="KAF2810807.1"/>
    <property type="molecule type" value="Genomic_DNA"/>
</dbReference>
<organism evidence="3">
    <name type="scientific">Mytilinidion resinicola</name>
    <dbReference type="NCBI Taxonomy" id="574789"/>
    <lineage>
        <taxon>Eukaryota</taxon>
        <taxon>Fungi</taxon>
        <taxon>Dikarya</taxon>
        <taxon>Ascomycota</taxon>
        <taxon>Pezizomycotina</taxon>
        <taxon>Dothideomycetes</taxon>
        <taxon>Pleosporomycetidae</taxon>
        <taxon>Mytilinidiales</taxon>
        <taxon>Mytilinidiaceae</taxon>
        <taxon>Mytilinidion</taxon>
    </lineage>
</organism>
<name>A0A6A6YSB8_9PEZI</name>
<reference evidence="3 5" key="1">
    <citation type="journal article" date="2020" name="Stud. Mycol.">
        <title>101 Dothideomycetes genomes: a test case for predicting lifestyles and emergence of pathogens.</title>
        <authorList>
            <person name="Haridas S."/>
            <person name="Albert R."/>
            <person name="Binder M."/>
            <person name="Bloem J."/>
            <person name="Labutti K."/>
            <person name="Salamov A."/>
            <person name="Andreopoulos B."/>
            <person name="Baker S."/>
            <person name="Barry K."/>
            <person name="Bills G."/>
            <person name="Bluhm B."/>
            <person name="Cannon C."/>
            <person name="Castanera R."/>
            <person name="Culley D."/>
            <person name="Daum C."/>
            <person name="Ezra D."/>
            <person name="Gonzalez J."/>
            <person name="Henrissat B."/>
            <person name="Kuo A."/>
            <person name="Liang C."/>
            <person name="Lipzen A."/>
            <person name="Lutzoni F."/>
            <person name="Magnuson J."/>
            <person name="Mondo S."/>
            <person name="Nolan M."/>
            <person name="Ohm R."/>
            <person name="Pangilinan J."/>
            <person name="Park H.-J."/>
            <person name="Ramirez L."/>
            <person name="Alfaro M."/>
            <person name="Sun H."/>
            <person name="Tritt A."/>
            <person name="Yoshinaga Y."/>
            <person name="Zwiers L.-H."/>
            <person name="Turgeon B."/>
            <person name="Goodwin S."/>
            <person name="Spatafora J."/>
            <person name="Crous P."/>
            <person name="Grigoriev I."/>
        </authorList>
    </citation>
    <scope>NUCLEOTIDE SEQUENCE</scope>
    <source>
        <strain evidence="3 5">CBS 304.34</strain>
    </source>
</reference>
<keyword evidence="4" id="KW-1185">Reference proteome</keyword>
<sequence length="588" mass="64502">MSDQAPILDSELEGDILRILKACGTHMASISVRSLSKPSHLERTTVQLQTFMRLGDSIRPGAFEYKVSSDGKNIFHIASITKILVAVAIVIAVEIKAKEQVVENPYAAFSNVPEESLTTLYNDHSKDKMPSLPGNPSLYQLLVHFRGLRSSNHYLLAPDGSPIMTMADLLQDLTYLSKRDAGRSSAEELWTKYSNINYSLIAIAIEALWKDTLSTFMSKTLFEPLGMMSTTIGSPTDRGIRPERYVVDSNGTLHCVRSPEYQSTGAEAGALGAFSSAEDLDKFFTFLITSLHGKKVIEGFDVNIISKLFKLESRETKENVFTGLGLLTTLNSSKIGSMSTNALLFPDETFSTYPVSPGSRGKGIEAYYMAGSALGCNCTTAFLPSVVQESFAVVVLTDTSGPVDAADHISRRILQTIAKRRCPQKLSLFHRQPENVMEMVKKAWDASSNAWKRTEKKDEQLIKNAPNVSKNITGVFKGKGFSQWLIITTADLKTYITVCGSNDSRTSSASGSSSAFRTSPAQFQLIWVNANLVKMCVPPHLSIDTHGDGDWSELTFEVHCSGNTVTELIRMTAVGKDCFERTESGTPD</sequence>
<dbReference type="InterPro" id="IPR012338">
    <property type="entry name" value="Beta-lactam/transpept-like"/>
</dbReference>
<comment type="similarity">
    <text evidence="1">Belongs to the peptidase S12 family.</text>
</comment>
<dbReference type="InterPro" id="IPR050491">
    <property type="entry name" value="AmpC-like"/>
</dbReference>
<protein>
    <submittedName>
        <fullName evidence="3 5">Beta-lactamase/transpeptidase-like protein</fullName>
    </submittedName>
</protein>
<dbReference type="AlphaFoldDB" id="A0A6A6YSB8"/>
<accession>A0A6A6YSB8</accession>
<dbReference type="GeneID" id="54468211"/>
<evidence type="ECO:0000313" key="3">
    <source>
        <dbReference type="EMBL" id="KAF2810807.1"/>
    </source>
</evidence>
<evidence type="ECO:0000313" key="5">
    <source>
        <dbReference type="RefSeq" id="XP_033577771.1"/>
    </source>
</evidence>
<dbReference type="Pfam" id="PF00144">
    <property type="entry name" value="Beta-lactamase"/>
    <property type="match status" value="1"/>
</dbReference>
<evidence type="ECO:0000313" key="4">
    <source>
        <dbReference type="Proteomes" id="UP000504636"/>
    </source>
</evidence>
<reference evidence="5" key="3">
    <citation type="submission" date="2025-04" db="UniProtKB">
        <authorList>
            <consortium name="RefSeq"/>
        </authorList>
    </citation>
    <scope>IDENTIFICATION</scope>
    <source>
        <strain evidence="5">CBS 304.34</strain>
    </source>
</reference>
<dbReference type="Proteomes" id="UP000504636">
    <property type="component" value="Unplaced"/>
</dbReference>
<dbReference type="SUPFAM" id="SSF56601">
    <property type="entry name" value="beta-lactamase/transpeptidase-like"/>
    <property type="match status" value="1"/>
</dbReference>